<sequence length="228" mass="25723">MSGLSKLVIGLTVVFVVSVVALIAQVVYVIWCRRRFRRENSTGEPDFTGKPFASPSKELLYFFCWKNQSRIEPAVPPTSLASDAQDAAPELVDPLKWHGLYGPSRVLFTIKEEREDAESQKSSAERKPKKRQSLEECFEVTNSEELEEIVKVEVEVERGTPFTTPCGSPPYYTPCPSPPREVQRSVVELENVPHLQQHCIRVDLGVDGMQRELPEIEFNGKSKEGCNI</sequence>
<evidence type="ECO:0000256" key="1">
    <source>
        <dbReference type="SAM" id="Phobius"/>
    </source>
</evidence>
<organism evidence="2 3">
    <name type="scientific">Nelumbo nucifera</name>
    <name type="common">Sacred lotus</name>
    <dbReference type="NCBI Taxonomy" id="4432"/>
    <lineage>
        <taxon>Eukaryota</taxon>
        <taxon>Viridiplantae</taxon>
        <taxon>Streptophyta</taxon>
        <taxon>Embryophyta</taxon>
        <taxon>Tracheophyta</taxon>
        <taxon>Spermatophyta</taxon>
        <taxon>Magnoliopsida</taxon>
        <taxon>Proteales</taxon>
        <taxon>Nelumbonaceae</taxon>
        <taxon>Nelumbo</taxon>
    </lineage>
</organism>
<dbReference type="Proteomes" id="UP000189703">
    <property type="component" value="Unplaced"/>
</dbReference>
<keyword evidence="2" id="KW-1185">Reference proteome</keyword>
<gene>
    <name evidence="3" type="primary">LOC104601369</name>
</gene>
<dbReference type="KEGG" id="nnu:104601369"/>
<keyword evidence="1" id="KW-1133">Transmembrane helix</keyword>
<dbReference type="PANTHER" id="PTHR34054:SF4">
    <property type="entry name" value="PROTEIN, PUTATIVE-RELATED"/>
    <property type="match status" value="1"/>
</dbReference>
<dbReference type="eggNOG" id="ENOG502S2HU">
    <property type="taxonomic scope" value="Eukaryota"/>
</dbReference>
<dbReference type="OrthoDB" id="784633at2759"/>
<dbReference type="PANTHER" id="PTHR34054">
    <property type="entry name" value="EXPRESSED PROTEIN"/>
    <property type="match status" value="1"/>
</dbReference>
<dbReference type="RefSeq" id="XP_010262971.1">
    <property type="nucleotide sequence ID" value="XM_010264669.2"/>
</dbReference>
<dbReference type="GeneID" id="104601369"/>
<dbReference type="InterPro" id="IPR045884">
    <property type="entry name" value="At5g59350-like"/>
</dbReference>
<name>A0A1U8AK75_NELNU</name>
<evidence type="ECO:0000313" key="3">
    <source>
        <dbReference type="RefSeq" id="XP_010262971.1"/>
    </source>
</evidence>
<dbReference type="OMA" id="NKSARAW"/>
<protein>
    <submittedName>
        <fullName evidence="3">Uncharacterized protein LOC104601369</fullName>
    </submittedName>
</protein>
<feature type="transmembrane region" description="Helical" evidence="1">
    <location>
        <begin position="6"/>
        <end position="31"/>
    </location>
</feature>
<dbReference type="InParanoid" id="A0A1U8AK75"/>
<reference evidence="3" key="1">
    <citation type="submission" date="2025-08" db="UniProtKB">
        <authorList>
            <consortium name="RefSeq"/>
        </authorList>
    </citation>
    <scope>IDENTIFICATION</scope>
</reference>
<dbReference type="AlphaFoldDB" id="A0A1U8AK75"/>
<proteinExistence type="predicted"/>
<evidence type="ECO:0000313" key="2">
    <source>
        <dbReference type="Proteomes" id="UP000189703"/>
    </source>
</evidence>
<accession>A0A1U8AK75</accession>
<keyword evidence="1" id="KW-0812">Transmembrane</keyword>
<keyword evidence="1" id="KW-0472">Membrane</keyword>